<dbReference type="AlphaFoldDB" id="A0ABD0ZTW0"/>
<dbReference type="EMBL" id="JBANAX010000101">
    <property type="protein sequence ID" value="KAL1222305.1"/>
    <property type="molecule type" value="Genomic_DNA"/>
</dbReference>
<evidence type="ECO:0000313" key="2">
    <source>
        <dbReference type="EMBL" id="KAL1198048.1"/>
    </source>
</evidence>
<dbReference type="EMBL" id="JBANAX010000675">
    <property type="protein sequence ID" value="KAL1198048.1"/>
    <property type="molecule type" value="Genomic_DNA"/>
</dbReference>
<keyword evidence="1" id="KW-0472">Membrane</keyword>
<dbReference type="Proteomes" id="UP001558713">
    <property type="component" value="Unassembled WGS sequence"/>
</dbReference>
<keyword evidence="1" id="KW-1133">Transmembrane helix</keyword>
<organism evidence="2 4">
    <name type="scientific">Cardamine amara subsp. amara</name>
    <dbReference type="NCBI Taxonomy" id="228776"/>
    <lineage>
        <taxon>Eukaryota</taxon>
        <taxon>Viridiplantae</taxon>
        <taxon>Streptophyta</taxon>
        <taxon>Embryophyta</taxon>
        <taxon>Tracheophyta</taxon>
        <taxon>Spermatophyta</taxon>
        <taxon>Magnoliopsida</taxon>
        <taxon>eudicotyledons</taxon>
        <taxon>Gunneridae</taxon>
        <taxon>Pentapetalae</taxon>
        <taxon>rosids</taxon>
        <taxon>malvids</taxon>
        <taxon>Brassicales</taxon>
        <taxon>Brassicaceae</taxon>
        <taxon>Cardamineae</taxon>
        <taxon>Cardamine</taxon>
    </lineage>
</organism>
<feature type="transmembrane region" description="Helical" evidence="1">
    <location>
        <begin position="27"/>
        <end position="47"/>
    </location>
</feature>
<name>A0ABD0ZTW0_CARAN</name>
<sequence>MHAIASQQSEMREPEDHGEEEVIDWKAAAIGFIPGIVFGLTLGYILVCYKTEWFMNPYGGDKRRSISTTH</sequence>
<keyword evidence="1" id="KW-0812">Transmembrane</keyword>
<comment type="caution">
    <text evidence="2">The sequence shown here is derived from an EMBL/GenBank/DDBJ whole genome shotgun (WGS) entry which is preliminary data.</text>
</comment>
<gene>
    <name evidence="2" type="ORF">V5N11_005042</name>
    <name evidence="3" type="ORF">V5N11_012772</name>
</gene>
<evidence type="ECO:0000256" key="1">
    <source>
        <dbReference type="SAM" id="Phobius"/>
    </source>
</evidence>
<keyword evidence="4" id="KW-1185">Reference proteome</keyword>
<evidence type="ECO:0000313" key="3">
    <source>
        <dbReference type="EMBL" id="KAL1222305.1"/>
    </source>
</evidence>
<protein>
    <submittedName>
        <fullName evidence="2">Receptor-like protein 18</fullName>
    </submittedName>
</protein>
<reference evidence="2 4" key="1">
    <citation type="submission" date="2024-04" db="EMBL/GenBank/DDBJ databases">
        <title>Genome assembly C_amara_ONT_v2.</title>
        <authorList>
            <person name="Yant L."/>
            <person name="Moore C."/>
            <person name="Slenker M."/>
        </authorList>
    </citation>
    <scope>NUCLEOTIDE SEQUENCE [LARGE SCALE GENOMIC DNA]</scope>
    <source>
        <tissue evidence="2">Leaf</tissue>
    </source>
</reference>
<evidence type="ECO:0000313" key="4">
    <source>
        <dbReference type="Proteomes" id="UP001558713"/>
    </source>
</evidence>
<accession>A0ABD0ZTW0</accession>
<proteinExistence type="predicted"/>